<dbReference type="InterPro" id="IPR051628">
    <property type="entry name" value="LUBAC_E3_Ligases"/>
</dbReference>
<dbReference type="KEGG" id="tng:GSTEN00016208G001"/>
<dbReference type="Pfam" id="PF16764">
    <property type="entry name" value="Sharpin_PH"/>
    <property type="match status" value="1"/>
</dbReference>
<dbReference type="EMBL" id="CAAE01014556">
    <property type="protein sequence ID" value="CAF98484.1"/>
    <property type="molecule type" value="Genomic_DNA"/>
</dbReference>
<dbReference type="AlphaFoldDB" id="Q4SLJ8"/>
<reference evidence="9" key="2">
    <citation type="submission" date="2004-02" db="EMBL/GenBank/DDBJ databases">
        <authorList>
            <consortium name="Genoscope"/>
            <consortium name="Whitehead Institute Centre for Genome Research"/>
        </authorList>
    </citation>
    <scope>NUCLEOTIDE SEQUENCE</scope>
</reference>
<evidence type="ECO:0000256" key="4">
    <source>
        <dbReference type="ARBA" id="ARBA00022786"/>
    </source>
</evidence>
<evidence type="ECO:0000259" key="8">
    <source>
        <dbReference type="Pfam" id="PF25393"/>
    </source>
</evidence>
<feature type="domain" description="Sharpin PH" evidence="7">
    <location>
        <begin position="31"/>
        <end position="147"/>
    </location>
</feature>
<dbReference type="Gene3D" id="3.10.20.90">
    <property type="entry name" value="Phosphatidylinositol 3-kinase Catalytic Subunit, Chain A, domain 1"/>
    <property type="match status" value="1"/>
</dbReference>
<dbReference type="PANTHER" id="PTHR22770:SF45">
    <property type="entry name" value="RANBP-TYPE AND C3HC4-TYPE ZINC FINGER-CONTAINING PROTEIN 1"/>
    <property type="match status" value="1"/>
</dbReference>
<dbReference type="Pfam" id="PF25393">
    <property type="entry name" value="LTM"/>
    <property type="match status" value="1"/>
</dbReference>
<feature type="region of interest" description="Disordered" evidence="6">
    <location>
        <begin position="411"/>
        <end position="467"/>
    </location>
</feature>
<accession>Q4SLJ8</accession>
<dbReference type="CDD" id="cd01799">
    <property type="entry name" value="Ubl_HOIL1"/>
    <property type="match status" value="1"/>
</dbReference>
<dbReference type="CDD" id="cd13305">
    <property type="entry name" value="PH_SHARPIN"/>
    <property type="match status" value="1"/>
</dbReference>
<dbReference type="FunFam" id="2.30.29.30:FF:000447">
    <property type="entry name" value="RanBP-type and C3HC4-type zinc finger-containing protein 1"/>
    <property type="match status" value="1"/>
</dbReference>
<keyword evidence="3" id="KW-0863">Zinc-finger</keyword>
<protein>
    <submittedName>
        <fullName evidence="9">(spotted green pufferfish) hypothetical protein</fullName>
    </submittedName>
</protein>
<keyword evidence="4" id="KW-0833">Ubl conjugation pathway</keyword>
<keyword evidence="5" id="KW-0862">Zinc</keyword>
<dbReference type="GO" id="GO:0043123">
    <property type="term" value="P:positive regulation of canonical NF-kappaB signal transduction"/>
    <property type="evidence" value="ECO:0007669"/>
    <property type="project" value="TreeGrafter"/>
</dbReference>
<feature type="region of interest" description="Disordered" evidence="6">
    <location>
        <begin position="382"/>
        <end position="401"/>
    </location>
</feature>
<feature type="compositionally biased region" description="Polar residues" evidence="6">
    <location>
        <begin position="419"/>
        <end position="436"/>
    </location>
</feature>
<dbReference type="OrthoDB" id="261960at2759"/>
<dbReference type="PANTHER" id="PTHR22770">
    <property type="entry name" value="UBIQUITIN CONJUGATING ENZYME 7 INTERACTING PROTEIN-RELATED"/>
    <property type="match status" value="1"/>
</dbReference>
<dbReference type="GO" id="GO:0043130">
    <property type="term" value="F:ubiquitin binding"/>
    <property type="evidence" value="ECO:0007669"/>
    <property type="project" value="TreeGrafter"/>
</dbReference>
<name>Q4SLJ8_TETNG</name>
<feature type="domain" description="HOIL-1/Sharpin LUBAC thetering" evidence="8">
    <location>
        <begin position="186"/>
        <end position="225"/>
    </location>
</feature>
<organism evidence="9">
    <name type="scientific">Tetraodon nigroviridis</name>
    <name type="common">Spotted green pufferfish</name>
    <name type="synonym">Chelonodon nigroviridis</name>
    <dbReference type="NCBI Taxonomy" id="99883"/>
    <lineage>
        <taxon>Eukaryota</taxon>
        <taxon>Metazoa</taxon>
        <taxon>Chordata</taxon>
        <taxon>Craniata</taxon>
        <taxon>Vertebrata</taxon>
        <taxon>Euteleostomi</taxon>
        <taxon>Actinopterygii</taxon>
        <taxon>Neopterygii</taxon>
        <taxon>Teleostei</taxon>
        <taxon>Neoteleostei</taxon>
        <taxon>Acanthomorphata</taxon>
        <taxon>Eupercaria</taxon>
        <taxon>Tetraodontiformes</taxon>
        <taxon>Tetradontoidea</taxon>
        <taxon>Tetraodontidae</taxon>
        <taxon>Tetraodon</taxon>
    </lineage>
</organism>
<dbReference type="GO" id="GO:0043161">
    <property type="term" value="P:proteasome-mediated ubiquitin-dependent protein catabolic process"/>
    <property type="evidence" value="ECO:0007669"/>
    <property type="project" value="TreeGrafter"/>
</dbReference>
<comment type="caution">
    <text evidence="9">The sequence shown here is derived from an EMBL/GenBank/DDBJ whole genome shotgun (WGS) entry which is preliminary data.</text>
</comment>
<evidence type="ECO:0000256" key="1">
    <source>
        <dbReference type="ARBA" id="ARBA00004906"/>
    </source>
</evidence>
<dbReference type="GO" id="GO:0097039">
    <property type="term" value="P:protein linear polyubiquitination"/>
    <property type="evidence" value="ECO:0007669"/>
    <property type="project" value="TreeGrafter"/>
</dbReference>
<evidence type="ECO:0000256" key="6">
    <source>
        <dbReference type="SAM" id="MobiDB-lite"/>
    </source>
</evidence>
<evidence type="ECO:0000256" key="3">
    <source>
        <dbReference type="ARBA" id="ARBA00022771"/>
    </source>
</evidence>
<evidence type="ECO:0000259" key="7">
    <source>
        <dbReference type="Pfam" id="PF16764"/>
    </source>
</evidence>
<reference evidence="9" key="1">
    <citation type="journal article" date="2004" name="Nature">
        <title>Genome duplication in the teleost fish Tetraodon nigroviridis reveals the early vertebrate proto-karyotype.</title>
        <authorList>
            <person name="Jaillon O."/>
            <person name="Aury J.-M."/>
            <person name="Brunet F."/>
            <person name="Petit J.-L."/>
            <person name="Stange-Thomann N."/>
            <person name="Mauceli E."/>
            <person name="Bouneau L."/>
            <person name="Fischer C."/>
            <person name="Ozouf-Costaz C."/>
            <person name="Bernot A."/>
            <person name="Nicaud S."/>
            <person name="Jaffe D."/>
            <person name="Fisher S."/>
            <person name="Lutfalla G."/>
            <person name="Dossat C."/>
            <person name="Segurens B."/>
            <person name="Dasilva C."/>
            <person name="Salanoubat M."/>
            <person name="Levy M."/>
            <person name="Boudet N."/>
            <person name="Castellano S."/>
            <person name="Anthouard V."/>
            <person name="Jubin C."/>
            <person name="Castelli V."/>
            <person name="Katinka M."/>
            <person name="Vacherie B."/>
            <person name="Biemont C."/>
            <person name="Skalli Z."/>
            <person name="Cattolico L."/>
            <person name="Poulain J."/>
            <person name="De Berardinis V."/>
            <person name="Cruaud C."/>
            <person name="Duprat S."/>
            <person name="Brottier P."/>
            <person name="Coutanceau J.-P."/>
            <person name="Gouzy J."/>
            <person name="Parra G."/>
            <person name="Lardier G."/>
            <person name="Chapple C."/>
            <person name="McKernan K.J."/>
            <person name="McEwan P."/>
            <person name="Bosak S."/>
            <person name="Kellis M."/>
            <person name="Volff J.-N."/>
            <person name="Guigo R."/>
            <person name="Zody M.C."/>
            <person name="Mesirov J."/>
            <person name="Lindblad-Toh K."/>
            <person name="Birren B."/>
            <person name="Nusbaum C."/>
            <person name="Kahn D."/>
            <person name="Robinson-Rechavi M."/>
            <person name="Laudet V."/>
            <person name="Schachter V."/>
            <person name="Quetier F."/>
            <person name="Saurin W."/>
            <person name="Scarpelli C."/>
            <person name="Wincker P."/>
            <person name="Lander E.S."/>
            <person name="Weissenbach J."/>
            <person name="Roest Crollius H."/>
        </authorList>
    </citation>
    <scope>NUCLEOTIDE SEQUENCE [LARGE SCALE GENOMIC DNA]</scope>
</reference>
<dbReference type="InterPro" id="IPR011993">
    <property type="entry name" value="PH-like_dom_sf"/>
</dbReference>
<evidence type="ECO:0000256" key="2">
    <source>
        <dbReference type="ARBA" id="ARBA00022723"/>
    </source>
</evidence>
<dbReference type="GO" id="GO:0008270">
    <property type="term" value="F:zinc ion binding"/>
    <property type="evidence" value="ECO:0007669"/>
    <property type="project" value="UniProtKB-KW"/>
</dbReference>
<gene>
    <name evidence="9" type="ORF">GSTENG00016208001</name>
</gene>
<sequence>MALSSGGWAPPAAVPASSQQASCGGPIPTACCSTVLMSVRVSVCHSGIRPLCLPGAGSEALRLQLSMDPSRAGEFRLALRDMSGHRSVFIAEFDLRSVQYEVKSPRCHEMRLSAPPHDSVSFNFRCDREAEEWATVVMSSLREAHRVANITTCESDGKAGHAPVAAAAVAADALSSPSLPLTAEGLCLELSRAIEAGDAQAAAQHAAALARQKAALTVQLSEKNYADGEINLCVVVEDVSSSACVTVKVFPYMTVAALKQQVRGTLRQTAKDRAAAPSPSLTPSLLPQVFFEYGFHPRVQRWVIGQCLCTEPRSLASYGVQKDGDTAYLYLISARQARITRQLFQQDLEGALLAPPIPPGNGPASQEWRGYSTLPSRLNHSSQGAFATCSTGGGSERQSDVKDLPDIENLHLKDHSNRGGKTQSGPVHPALSSTSLLVRAVKSVRRPDRTRRPSRSEDGGRTGGIAL</sequence>
<dbReference type="InterPro" id="IPR057468">
    <property type="entry name" value="HOIL-1/Sharpin_LTM"/>
</dbReference>
<proteinExistence type="predicted"/>
<dbReference type="SUPFAM" id="SSF50729">
    <property type="entry name" value="PH domain-like"/>
    <property type="match status" value="1"/>
</dbReference>
<dbReference type="Gene3D" id="2.30.29.30">
    <property type="entry name" value="Pleckstrin-homology domain (PH domain)/Phosphotyrosine-binding domain (PTB)"/>
    <property type="match status" value="1"/>
</dbReference>
<dbReference type="InterPro" id="IPR031912">
    <property type="entry name" value="Sharpin_PH"/>
</dbReference>
<dbReference type="GO" id="GO:0071797">
    <property type="term" value="C:LUBAC complex"/>
    <property type="evidence" value="ECO:0007669"/>
    <property type="project" value="TreeGrafter"/>
</dbReference>
<comment type="pathway">
    <text evidence="1">Protein modification; protein ubiquitination.</text>
</comment>
<keyword evidence="2" id="KW-0479">Metal-binding</keyword>
<evidence type="ECO:0000256" key="5">
    <source>
        <dbReference type="ARBA" id="ARBA00022833"/>
    </source>
</evidence>
<dbReference type="GO" id="GO:0004842">
    <property type="term" value="F:ubiquitin-protein transferase activity"/>
    <property type="evidence" value="ECO:0007669"/>
    <property type="project" value="TreeGrafter"/>
</dbReference>
<evidence type="ECO:0000313" key="9">
    <source>
        <dbReference type="EMBL" id="CAF98484.1"/>
    </source>
</evidence>
<feature type="compositionally biased region" description="Basic and acidic residues" evidence="6">
    <location>
        <begin position="445"/>
        <end position="460"/>
    </location>
</feature>